<evidence type="ECO:0000256" key="4">
    <source>
        <dbReference type="ARBA" id="ARBA00023098"/>
    </source>
</evidence>
<dbReference type="EMBL" id="JBBNAE010000011">
    <property type="protein sequence ID" value="KAK9085869.1"/>
    <property type="molecule type" value="Genomic_DNA"/>
</dbReference>
<accession>A0AAP0EB54</accession>
<dbReference type="Pfam" id="PF01734">
    <property type="entry name" value="Patatin"/>
    <property type="match status" value="1"/>
</dbReference>
<reference evidence="8 9" key="1">
    <citation type="submission" date="2024-01" db="EMBL/GenBank/DDBJ databases">
        <title>Genome assemblies of Stephania.</title>
        <authorList>
            <person name="Yang L."/>
        </authorList>
    </citation>
    <scope>NUCLEOTIDE SEQUENCE [LARGE SCALE GENOMIC DNA]</scope>
    <source>
        <strain evidence="8">QJT</strain>
        <tissue evidence="8">Leaf</tissue>
    </source>
</reference>
<evidence type="ECO:0000256" key="3">
    <source>
        <dbReference type="ARBA" id="ARBA00022963"/>
    </source>
</evidence>
<dbReference type="Gene3D" id="3.40.1090.10">
    <property type="entry name" value="Cytosolic phospholipase A2 catalytic domain"/>
    <property type="match status" value="1"/>
</dbReference>
<dbReference type="EC" id="3.1.1.-" evidence="6"/>
<comment type="caution">
    <text evidence="8">The sequence shown here is derived from an EMBL/GenBank/DDBJ whole genome shotgun (WGS) entry which is preliminary data.</text>
</comment>
<comment type="function">
    <text evidence="6">Lipolytic acyl hydrolase (LAH).</text>
</comment>
<evidence type="ECO:0000313" key="9">
    <source>
        <dbReference type="Proteomes" id="UP001417504"/>
    </source>
</evidence>
<dbReference type="SUPFAM" id="SSF52151">
    <property type="entry name" value="FabD/lysophospholipase-like"/>
    <property type="match status" value="1"/>
</dbReference>
<evidence type="ECO:0000256" key="2">
    <source>
        <dbReference type="ARBA" id="ARBA00022801"/>
    </source>
</evidence>
<comment type="domain">
    <text evidence="6">The nitrogen atoms of the two glycine residues in the GGXR motif define the oxyanion hole, and stabilize the oxyanion that forms during the nucleophilic attack by the catalytic serine during substrate cleavage.</text>
</comment>
<dbReference type="CDD" id="cd07199">
    <property type="entry name" value="Pat17_PNPLA8_PNPLA9_like"/>
    <property type="match status" value="1"/>
</dbReference>
<keyword evidence="2 6" id="KW-0378">Hydrolase</keyword>
<dbReference type="InterPro" id="IPR016035">
    <property type="entry name" value="Acyl_Trfase/lysoPLipase"/>
</dbReference>
<dbReference type="GO" id="GO:0016787">
    <property type="term" value="F:hydrolase activity"/>
    <property type="evidence" value="ECO:0007669"/>
    <property type="project" value="UniProtKB-KW"/>
</dbReference>
<dbReference type="GO" id="GO:0016042">
    <property type="term" value="P:lipid catabolic process"/>
    <property type="evidence" value="ECO:0007669"/>
    <property type="project" value="UniProtKB-KW"/>
</dbReference>
<evidence type="ECO:0000256" key="5">
    <source>
        <dbReference type="PROSITE-ProRule" id="PRU01161"/>
    </source>
</evidence>
<feature type="short sequence motif" description="DGA/G" evidence="5">
    <location>
        <begin position="252"/>
        <end position="254"/>
    </location>
</feature>
<evidence type="ECO:0000313" key="8">
    <source>
        <dbReference type="EMBL" id="KAK9085869.1"/>
    </source>
</evidence>
<protein>
    <recommendedName>
        <fullName evidence="6">Patatin</fullName>
        <ecNumber evidence="6">3.1.1.-</ecNumber>
    </recommendedName>
</protein>
<dbReference type="PROSITE" id="PS51635">
    <property type="entry name" value="PNPLA"/>
    <property type="match status" value="1"/>
</dbReference>
<evidence type="ECO:0000256" key="6">
    <source>
        <dbReference type="RuleBase" id="RU361262"/>
    </source>
</evidence>
<gene>
    <name evidence="8" type="ORF">Sjap_026280</name>
</gene>
<feature type="domain" description="PNPLA" evidence="7">
    <location>
        <begin position="67"/>
        <end position="265"/>
    </location>
</feature>
<name>A0AAP0EB54_9MAGN</name>
<keyword evidence="3 6" id="KW-0442">Lipid degradation</keyword>
<organism evidence="8 9">
    <name type="scientific">Stephania japonica</name>
    <dbReference type="NCBI Taxonomy" id="461633"/>
    <lineage>
        <taxon>Eukaryota</taxon>
        <taxon>Viridiplantae</taxon>
        <taxon>Streptophyta</taxon>
        <taxon>Embryophyta</taxon>
        <taxon>Tracheophyta</taxon>
        <taxon>Spermatophyta</taxon>
        <taxon>Magnoliopsida</taxon>
        <taxon>Ranunculales</taxon>
        <taxon>Menispermaceae</taxon>
        <taxon>Menispermoideae</taxon>
        <taxon>Cissampelideae</taxon>
        <taxon>Stephania</taxon>
    </lineage>
</organism>
<evidence type="ECO:0000256" key="1">
    <source>
        <dbReference type="ARBA" id="ARBA00010240"/>
    </source>
</evidence>
<comment type="caution">
    <text evidence="5">Lacks conserved residue(s) required for the propagation of feature annotation.</text>
</comment>
<comment type="similarity">
    <text evidence="1 6">Belongs to the patatin family.</text>
</comment>
<dbReference type="Proteomes" id="UP001417504">
    <property type="component" value="Unassembled WGS sequence"/>
</dbReference>
<evidence type="ECO:0000259" key="7">
    <source>
        <dbReference type="PROSITE" id="PS51635"/>
    </source>
</evidence>
<keyword evidence="9" id="KW-1185">Reference proteome</keyword>
<dbReference type="AlphaFoldDB" id="A0AAP0EB54"/>
<dbReference type="PANTHER" id="PTHR32241:SF12">
    <property type="entry name" value="OS03G0784100 PROTEIN"/>
    <property type="match status" value="1"/>
</dbReference>
<sequence>MTALAASPMTDTNLEVDKLTYEIFSILETKFLFGYDNPAKLFNNSPAPPVKSPHHRRAGAAGKVRVLSIDGGGSTDGILAGVSLSHLEARLRLKSGDPDARVADFFDVAAGSGAGGILASLLFTRGKKDGRPIMTADEALQFLIKNRRKLMTSCGSGGILRRIFRPAASSERVFRRAFGEATLKDTLKAVLIPCYDLATRAPFVFSRADAVETDGYDFAMREVCAATVADPTVAGAAEMRSVDRRTRIVAVDGGVAMNNPTAAAITHVLNNKQEFPFCDGVEDLLVVSLGNGESASVAARRADPTMSPASAFLKIAGDGASDMVDQAVSMAFGETMQSNYVRIQASGFMMNNMNGRDNVEMAEEMLKQRNVESVLFRGKKIVEKTNFDKLEIFAGELVKEQERRKSSILPVVVLKQASPRTSSATHSTISSC</sequence>
<proteinExistence type="inferred from homology"/>
<dbReference type="InterPro" id="IPR002641">
    <property type="entry name" value="PNPLA_dom"/>
</dbReference>
<keyword evidence="4 6" id="KW-0443">Lipid metabolism</keyword>
<dbReference type="PANTHER" id="PTHR32241">
    <property type="entry name" value="PATATIN-LIKE PROTEIN 6"/>
    <property type="match status" value="1"/>
</dbReference>